<dbReference type="GO" id="GO:0005737">
    <property type="term" value="C:cytoplasm"/>
    <property type="evidence" value="ECO:0007669"/>
    <property type="project" value="TreeGrafter"/>
</dbReference>
<accession>A0A512D9X0</accession>
<dbReference type="PANTHER" id="PTHR43441">
    <property type="entry name" value="RIBOSOMAL-PROTEIN-SERINE ACETYLTRANSFERASE"/>
    <property type="match status" value="1"/>
</dbReference>
<dbReference type="RefSeq" id="WP_146900875.1">
    <property type="nucleotide sequence ID" value="NZ_BAAARM010000002.1"/>
</dbReference>
<evidence type="ECO:0000313" key="3">
    <source>
        <dbReference type="Proteomes" id="UP000321181"/>
    </source>
</evidence>
<evidence type="ECO:0000313" key="2">
    <source>
        <dbReference type="EMBL" id="GEO33269.1"/>
    </source>
</evidence>
<dbReference type="EMBL" id="BJYY01000006">
    <property type="protein sequence ID" value="GEO33269.1"/>
    <property type="molecule type" value="Genomic_DNA"/>
</dbReference>
<dbReference type="Pfam" id="PF13302">
    <property type="entry name" value="Acetyltransf_3"/>
    <property type="match status" value="1"/>
</dbReference>
<proteinExistence type="predicted"/>
<name>A0A512D9X0_9CELL</name>
<keyword evidence="3" id="KW-1185">Reference proteome</keyword>
<dbReference type="OrthoDB" id="2061990at2"/>
<dbReference type="InterPro" id="IPR000182">
    <property type="entry name" value="GNAT_dom"/>
</dbReference>
<dbReference type="PROSITE" id="PS51186">
    <property type="entry name" value="GNAT"/>
    <property type="match status" value="1"/>
</dbReference>
<evidence type="ECO:0000259" key="1">
    <source>
        <dbReference type="PROSITE" id="PS51186"/>
    </source>
</evidence>
<dbReference type="GO" id="GO:1990189">
    <property type="term" value="F:protein N-terminal-serine acetyltransferase activity"/>
    <property type="evidence" value="ECO:0007669"/>
    <property type="project" value="TreeGrafter"/>
</dbReference>
<feature type="domain" description="N-acetyltransferase" evidence="1">
    <location>
        <begin position="23"/>
        <end position="180"/>
    </location>
</feature>
<organism evidence="2 3">
    <name type="scientific">Cellulomonas aerilata</name>
    <dbReference type="NCBI Taxonomy" id="515326"/>
    <lineage>
        <taxon>Bacteria</taxon>
        <taxon>Bacillati</taxon>
        <taxon>Actinomycetota</taxon>
        <taxon>Actinomycetes</taxon>
        <taxon>Micrococcales</taxon>
        <taxon>Cellulomonadaceae</taxon>
        <taxon>Cellulomonas</taxon>
    </lineage>
</organism>
<dbReference type="GO" id="GO:0008999">
    <property type="term" value="F:protein-N-terminal-alanine acetyltransferase activity"/>
    <property type="evidence" value="ECO:0007669"/>
    <property type="project" value="TreeGrafter"/>
</dbReference>
<protein>
    <recommendedName>
        <fullName evidence="1">N-acetyltransferase domain-containing protein</fullName>
    </recommendedName>
</protein>
<comment type="caution">
    <text evidence="2">The sequence shown here is derived from an EMBL/GenBank/DDBJ whole genome shotgun (WGS) entry which is preliminary data.</text>
</comment>
<dbReference type="AlphaFoldDB" id="A0A512D9X0"/>
<dbReference type="SUPFAM" id="SSF55729">
    <property type="entry name" value="Acyl-CoA N-acyltransferases (Nat)"/>
    <property type="match status" value="1"/>
</dbReference>
<dbReference type="InterPro" id="IPR016181">
    <property type="entry name" value="Acyl_CoA_acyltransferase"/>
</dbReference>
<dbReference type="Gene3D" id="3.40.630.30">
    <property type="match status" value="1"/>
</dbReference>
<reference evidence="2 3" key="1">
    <citation type="submission" date="2019-07" db="EMBL/GenBank/DDBJ databases">
        <title>Whole genome shotgun sequence of Cellulomonas aerilata NBRC 106308.</title>
        <authorList>
            <person name="Hosoyama A."/>
            <person name="Uohara A."/>
            <person name="Ohji S."/>
            <person name="Ichikawa N."/>
        </authorList>
    </citation>
    <scope>NUCLEOTIDE SEQUENCE [LARGE SCALE GENOMIC DNA]</scope>
    <source>
        <strain evidence="2 3">NBRC 106308</strain>
    </source>
</reference>
<gene>
    <name evidence="2" type="ORF">CAE01nite_09940</name>
</gene>
<dbReference type="InterPro" id="IPR051908">
    <property type="entry name" value="Ribosomal_N-acetyltransferase"/>
</dbReference>
<sequence length="193" mass="20821">MHAEPAAPSPRRPRVRIVHLDAAAFRALATGDLAAADAASPVPLTESFADPEWRGVWRVRWEQAEQDPSTAGWVTGVIWDEDRQLAVGRAGFHGPPDRSGMVEIGYAVVPGLRRRGYARAALEALLARAVQDPDVRTVRVSIRPDNLPSHALVGQYGFVVVGEQWDEEDGLEVVLERDADGPVEPSSPGPPAG</sequence>
<dbReference type="PANTHER" id="PTHR43441:SF6">
    <property type="entry name" value="N-ACETYLTRANSFERASE DOMAIN-CONTAINING PROTEIN"/>
    <property type="match status" value="1"/>
</dbReference>
<dbReference type="Proteomes" id="UP000321181">
    <property type="component" value="Unassembled WGS sequence"/>
</dbReference>